<keyword evidence="4" id="KW-1185">Reference proteome</keyword>
<name>A0A378YBJ6_9BURK</name>
<dbReference type="AlphaFoldDB" id="A0A378YBJ6"/>
<evidence type="ECO:0000313" key="1">
    <source>
        <dbReference type="EMBL" id="SUA74464.1"/>
    </source>
</evidence>
<dbReference type="EMBL" id="UGSG01000001">
    <property type="protein sequence ID" value="SUA74464.1"/>
    <property type="molecule type" value="Genomic_DNA"/>
</dbReference>
<evidence type="ECO:0000313" key="4">
    <source>
        <dbReference type="Proteomes" id="UP000361468"/>
    </source>
</evidence>
<dbReference type="Proteomes" id="UP000254573">
    <property type="component" value="Unassembled WGS sequence"/>
</dbReference>
<protein>
    <submittedName>
        <fullName evidence="1">Cation transport regulator ChaB</fullName>
    </submittedName>
</protein>
<reference evidence="2 4" key="2">
    <citation type="submission" date="2019-08" db="EMBL/GenBank/DDBJ databases">
        <authorList>
            <person name="Peeters C."/>
        </authorList>
    </citation>
    <scope>NUCLEOTIDE SEQUENCE [LARGE SCALE GENOMIC DNA]</scope>
    <source>
        <strain evidence="2 4">LMG 31119</strain>
    </source>
</reference>
<dbReference type="Gene3D" id="1.10.1740.70">
    <property type="entry name" value="ChaB"/>
    <property type="match status" value="1"/>
</dbReference>
<dbReference type="KEGG" id="ppno:DA70_04650"/>
<dbReference type="KEGG" id="prb:X636_22450"/>
<organism evidence="1 3">
    <name type="scientific">Pandoraea pnomenusa</name>
    <dbReference type="NCBI Taxonomy" id="93220"/>
    <lineage>
        <taxon>Bacteria</taxon>
        <taxon>Pseudomonadati</taxon>
        <taxon>Pseudomonadota</taxon>
        <taxon>Betaproteobacteria</taxon>
        <taxon>Burkholderiales</taxon>
        <taxon>Burkholderiaceae</taxon>
        <taxon>Pandoraea</taxon>
    </lineage>
</organism>
<dbReference type="SUPFAM" id="SSF140376">
    <property type="entry name" value="ChaB-like"/>
    <property type="match status" value="1"/>
</dbReference>
<dbReference type="InterPro" id="IPR037205">
    <property type="entry name" value="ChaB_sf"/>
</dbReference>
<dbReference type="KEGG" id="ppnm:LV28_01620"/>
<dbReference type="RefSeq" id="WP_023874243.1">
    <property type="nucleotide sequence ID" value="NC_023018.2"/>
</dbReference>
<proteinExistence type="predicted"/>
<dbReference type="GeneID" id="57198827"/>
<dbReference type="Pfam" id="PF06150">
    <property type="entry name" value="ChaB"/>
    <property type="match status" value="1"/>
</dbReference>
<gene>
    <name evidence="1" type="primary">chaB</name>
    <name evidence="1" type="ORF">NCTC13160_00324</name>
    <name evidence="2" type="ORF">PPN31119_01137</name>
</gene>
<evidence type="ECO:0000313" key="2">
    <source>
        <dbReference type="EMBL" id="VVE63056.1"/>
    </source>
</evidence>
<reference evidence="1 3" key="1">
    <citation type="submission" date="2018-06" db="EMBL/GenBank/DDBJ databases">
        <authorList>
            <consortium name="Pathogen Informatics"/>
            <person name="Doyle S."/>
        </authorList>
    </citation>
    <scope>NUCLEOTIDE SEQUENCE [LARGE SCALE GENOMIC DNA]</scope>
    <source>
        <strain evidence="1 3">NCTC13160</strain>
    </source>
</reference>
<dbReference type="EMBL" id="CABPSO010000002">
    <property type="protein sequence ID" value="VVE63056.1"/>
    <property type="molecule type" value="Genomic_DNA"/>
</dbReference>
<accession>A0A378YBJ6</accession>
<evidence type="ECO:0000313" key="3">
    <source>
        <dbReference type="Proteomes" id="UP000254573"/>
    </source>
</evidence>
<dbReference type="Proteomes" id="UP000361468">
    <property type="component" value="Unassembled WGS sequence"/>
</dbReference>
<dbReference type="OrthoDB" id="73307at2"/>
<dbReference type="InterPro" id="IPR009317">
    <property type="entry name" value="ChaB"/>
</dbReference>
<sequence length="80" mass="9531">MPYRQTHELPASVKDHLPSHAQEIYLKAFNSAWDEYKDPGERRDHESREETAHKVAWTAVKKTYEKDDKSGQWHAKQHHH</sequence>